<keyword evidence="5" id="KW-0804">Transcription</keyword>
<dbReference type="FunFam" id="3.40.50.2300:FF:000001">
    <property type="entry name" value="DNA-binding response regulator PhoB"/>
    <property type="match status" value="1"/>
</dbReference>
<evidence type="ECO:0000256" key="4">
    <source>
        <dbReference type="ARBA" id="ARBA00023125"/>
    </source>
</evidence>
<evidence type="ECO:0000256" key="2">
    <source>
        <dbReference type="ARBA" id="ARBA00023012"/>
    </source>
</evidence>
<dbReference type="Gene3D" id="6.10.250.690">
    <property type="match status" value="1"/>
</dbReference>
<reference evidence="9 10" key="1">
    <citation type="journal article" date="2016" name="Sci. Rep.">
        <title>Metabolic traits of an uncultured archaeal lineage -MSBL1- from brine pools of the Red Sea.</title>
        <authorList>
            <person name="Mwirichia R."/>
            <person name="Alam I."/>
            <person name="Rashid M."/>
            <person name="Vinu M."/>
            <person name="Ba-Alawi W."/>
            <person name="Anthony Kamau A."/>
            <person name="Kamanda Ngugi D."/>
            <person name="Goker M."/>
            <person name="Klenk H.P."/>
            <person name="Bajic V."/>
            <person name="Stingl U."/>
        </authorList>
    </citation>
    <scope>NUCLEOTIDE SEQUENCE [LARGE SCALE GENOMIC DNA]</scope>
    <source>
        <strain evidence="9">SCGC-AAA382C18</strain>
    </source>
</reference>
<feature type="modified residue" description="4-aspartylphosphate" evidence="6">
    <location>
        <position position="52"/>
    </location>
</feature>
<dbReference type="PROSITE" id="PS50110">
    <property type="entry name" value="RESPONSE_REGULATORY"/>
    <property type="match status" value="1"/>
</dbReference>
<sequence length="230" mass="26106">MQKVLVVEDEARIVKLIRDYLEKEGYKVIDARDGEEGLVAFERQEPALIILDLMLPKKDGLEVAKEIRKESQVPIIMLTAKTEEADRVTGLEIGADDYVTKPFSLRELAARIKAVLRRSGGDLGKQDRINRGKLSIDTETHQVKLEGEVVDLTPTEFDLLLTLARRPGRAFTRKALLKEIGHFPGENVKRKIDTHVKNLRKKLSGPDKRPRFIETVHGVGYRFRKDEGNS</sequence>
<evidence type="ECO:0000256" key="1">
    <source>
        <dbReference type="ARBA" id="ARBA00022553"/>
    </source>
</evidence>
<dbReference type="InterPro" id="IPR036388">
    <property type="entry name" value="WH-like_DNA-bd_sf"/>
</dbReference>
<dbReference type="SMART" id="SM00448">
    <property type="entry name" value="REC"/>
    <property type="match status" value="1"/>
</dbReference>
<evidence type="ECO:0000313" key="9">
    <source>
        <dbReference type="EMBL" id="KXB06756.1"/>
    </source>
</evidence>
<accession>A0A133VJY3</accession>
<organism evidence="9 10">
    <name type="scientific">candidate division MSBL1 archaeon SCGC-AAA382C18</name>
    <dbReference type="NCBI Taxonomy" id="1698281"/>
    <lineage>
        <taxon>Archaea</taxon>
        <taxon>Methanobacteriati</taxon>
        <taxon>Methanobacteriota</taxon>
        <taxon>candidate division MSBL1</taxon>
    </lineage>
</organism>
<dbReference type="Pfam" id="PF00072">
    <property type="entry name" value="Response_reg"/>
    <property type="match status" value="1"/>
</dbReference>
<dbReference type="InterPro" id="IPR011006">
    <property type="entry name" value="CheY-like_superfamily"/>
</dbReference>
<evidence type="ECO:0000256" key="3">
    <source>
        <dbReference type="ARBA" id="ARBA00023015"/>
    </source>
</evidence>
<keyword evidence="1 6" id="KW-0597">Phosphoprotein</keyword>
<dbReference type="GO" id="GO:0000156">
    <property type="term" value="F:phosphorelay response regulator activity"/>
    <property type="evidence" value="ECO:0007669"/>
    <property type="project" value="TreeGrafter"/>
</dbReference>
<dbReference type="Gene3D" id="3.40.50.2300">
    <property type="match status" value="1"/>
</dbReference>
<dbReference type="Proteomes" id="UP000070404">
    <property type="component" value="Unassembled WGS sequence"/>
</dbReference>
<dbReference type="PATRIC" id="fig|1698281.3.peg.244"/>
<dbReference type="InterPro" id="IPR016032">
    <property type="entry name" value="Sig_transdc_resp-reg_C-effctor"/>
</dbReference>
<dbReference type="Pfam" id="PF00486">
    <property type="entry name" value="Trans_reg_C"/>
    <property type="match status" value="1"/>
</dbReference>
<dbReference type="InterPro" id="IPR039420">
    <property type="entry name" value="WalR-like"/>
</dbReference>
<dbReference type="GO" id="GO:0006355">
    <property type="term" value="P:regulation of DNA-templated transcription"/>
    <property type="evidence" value="ECO:0007669"/>
    <property type="project" value="InterPro"/>
</dbReference>
<dbReference type="SUPFAM" id="SSF46894">
    <property type="entry name" value="C-terminal effector domain of the bipartite response regulators"/>
    <property type="match status" value="1"/>
</dbReference>
<keyword evidence="3" id="KW-0805">Transcription regulation</keyword>
<dbReference type="AlphaFoldDB" id="A0A133VJY3"/>
<dbReference type="SUPFAM" id="SSF52172">
    <property type="entry name" value="CheY-like"/>
    <property type="match status" value="1"/>
</dbReference>
<feature type="domain" description="OmpR/PhoB-type" evidence="8">
    <location>
        <begin position="126"/>
        <end position="225"/>
    </location>
</feature>
<dbReference type="Gene3D" id="1.10.10.10">
    <property type="entry name" value="Winged helix-like DNA-binding domain superfamily/Winged helix DNA-binding domain"/>
    <property type="match status" value="1"/>
</dbReference>
<dbReference type="GO" id="GO:0032993">
    <property type="term" value="C:protein-DNA complex"/>
    <property type="evidence" value="ECO:0007669"/>
    <property type="project" value="TreeGrafter"/>
</dbReference>
<evidence type="ECO:0000259" key="8">
    <source>
        <dbReference type="PROSITE" id="PS51755"/>
    </source>
</evidence>
<evidence type="ECO:0000256" key="5">
    <source>
        <dbReference type="ARBA" id="ARBA00023163"/>
    </source>
</evidence>
<dbReference type="CDD" id="cd00383">
    <property type="entry name" value="trans_reg_C"/>
    <property type="match status" value="1"/>
</dbReference>
<comment type="caution">
    <text evidence="9">The sequence shown here is derived from an EMBL/GenBank/DDBJ whole genome shotgun (WGS) entry which is preliminary data.</text>
</comment>
<dbReference type="InterPro" id="IPR001867">
    <property type="entry name" value="OmpR/PhoB-type_DNA-bd"/>
</dbReference>
<keyword evidence="10" id="KW-1185">Reference proteome</keyword>
<dbReference type="PANTHER" id="PTHR48111">
    <property type="entry name" value="REGULATOR OF RPOS"/>
    <property type="match status" value="1"/>
</dbReference>
<evidence type="ECO:0000256" key="6">
    <source>
        <dbReference type="PROSITE-ProRule" id="PRU00169"/>
    </source>
</evidence>
<proteinExistence type="predicted"/>
<evidence type="ECO:0000259" key="7">
    <source>
        <dbReference type="PROSITE" id="PS50110"/>
    </source>
</evidence>
<dbReference type="EMBL" id="LHYF01000025">
    <property type="protein sequence ID" value="KXB06756.1"/>
    <property type="molecule type" value="Genomic_DNA"/>
</dbReference>
<dbReference type="InterPro" id="IPR001789">
    <property type="entry name" value="Sig_transdc_resp-reg_receiver"/>
</dbReference>
<feature type="domain" description="Response regulatory" evidence="7">
    <location>
        <begin position="3"/>
        <end position="116"/>
    </location>
</feature>
<dbReference type="FunFam" id="1.10.10.10:FF:000018">
    <property type="entry name" value="DNA-binding response regulator ResD"/>
    <property type="match status" value="1"/>
</dbReference>
<keyword evidence="4" id="KW-0238">DNA-binding</keyword>
<evidence type="ECO:0008006" key="11">
    <source>
        <dbReference type="Google" id="ProtNLM"/>
    </source>
</evidence>
<dbReference type="PANTHER" id="PTHR48111:SF1">
    <property type="entry name" value="TWO-COMPONENT RESPONSE REGULATOR ORR33"/>
    <property type="match status" value="1"/>
</dbReference>
<gene>
    <name evidence="9" type="ORF">AKJ52_01665</name>
</gene>
<dbReference type="GO" id="GO:0000976">
    <property type="term" value="F:transcription cis-regulatory region binding"/>
    <property type="evidence" value="ECO:0007669"/>
    <property type="project" value="TreeGrafter"/>
</dbReference>
<dbReference type="SMART" id="SM00862">
    <property type="entry name" value="Trans_reg_C"/>
    <property type="match status" value="1"/>
</dbReference>
<name>A0A133VJY3_9EURY</name>
<dbReference type="GO" id="GO:0005829">
    <property type="term" value="C:cytosol"/>
    <property type="evidence" value="ECO:0007669"/>
    <property type="project" value="TreeGrafter"/>
</dbReference>
<keyword evidence="2" id="KW-0902">Two-component regulatory system</keyword>
<protein>
    <recommendedName>
        <fullName evidence="11">DNA-binding response regulator</fullName>
    </recommendedName>
</protein>
<dbReference type="PROSITE" id="PS51755">
    <property type="entry name" value="OMPR_PHOB"/>
    <property type="match status" value="1"/>
</dbReference>
<evidence type="ECO:0000313" key="10">
    <source>
        <dbReference type="Proteomes" id="UP000070404"/>
    </source>
</evidence>